<dbReference type="GO" id="GO:0008410">
    <property type="term" value="F:CoA-transferase activity"/>
    <property type="evidence" value="ECO:0007669"/>
    <property type="project" value="TreeGrafter"/>
</dbReference>
<keyword evidence="1" id="KW-0808">Transferase</keyword>
<evidence type="ECO:0000313" key="3">
    <source>
        <dbReference type="EMBL" id="CAB4779911.1"/>
    </source>
</evidence>
<organism evidence="3">
    <name type="scientific">freshwater metagenome</name>
    <dbReference type="NCBI Taxonomy" id="449393"/>
    <lineage>
        <taxon>unclassified sequences</taxon>
        <taxon>metagenomes</taxon>
        <taxon>ecological metagenomes</taxon>
    </lineage>
</organism>
<dbReference type="SUPFAM" id="SSF89796">
    <property type="entry name" value="CoA-transferase family III (CaiB/BaiF)"/>
    <property type="match status" value="1"/>
</dbReference>
<dbReference type="InterPro" id="IPR044855">
    <property type="entry name" value="CoA-Trfase_III_dom3_sf"/>
</dbReference>
<proteinExistence type="predicted"/>
<sequence>MRWEIAESNSGTGLPLEGLRVLDLSRVLAGPLCAMVVGDLGADVIKVESPAGDPVRELAPPRLNGLATYYLSVNRHRRNVTLDLSNAEDLAKLEALIAQADAVIENYLPYQRDRFGLEQLRLANPDVIWVSVTPASGTGPLANEPTFDLLAQARSGLMSVTGEFDGEPTKVGAPLADVVTGLYAAIGLLAALVGKLQGRPGRHIEAPLLESTMTALVNQMQGFLVTDQVPGRLGNHHPSIAPYGPVRASDGLLLLAVGTDAQFESLDRALDGMILREHPEWLTNEIRVVERDALHAYLDELFATQSVDAWLKSLMEARVPCAPIYDVAEAVRQPQIADSDFVGTTDSVVGPIAMLRSPLRIDGKRPELRSGPRGLGQDNDLLED</sequence>
<evidence type="ECO:0000256" key="2">
    <source>
        <dbReference type="SAM" id="MobiDB-lite"/>
    </source>
</evidence>
<dbReference type="InterPro" id="IPR050483">
    <property type="entry name" value="CoA-transferase_III_domain"/>
</dbReference>
<dbReference type="PANTHER" id="PTHR48207:SF3">
    <property type="entry name" value="SUCCINATE--HYDROXYMETHYLGLUTARATE COA-TRANSFERASE"/>
    <property type="match status" value="1"/>
</dbReference>
<dbReference type="EMBL" id="CAFAAB010000036">
    <property type="protein sequence ID" value="CAB4779911.1"/>
    <property type="molecule type" value="Genomic_DNA"/>
</dbReference>
<protein>
    <submittedName>
        <fullName evidence="3">Unannotated protein</fullName>
    </submittedName>
</protein>
<dbReference type="Gene3D" id="3.40.50.10540">
    <property type="entry name" value="Crotonobetainyl-coa:carnitine coa-transferase, domain 1"/>
    <property type="match status" value="1"/>
</dbReference>
<dbReference type="InterPro" id="IPR023606">
    <property type="entry name" value="CoA-Trfase_III_dom_1_sf"/>
</dbReference>
<dbReference type="InterPro" id="IPR003673">
    <property type="entry name" value="CoA-Trfase_fam_III"/>
</dbReference>
<accession>A0A6J6W4U1</accession>
<evidence type="ECO:0000256" key="1">
    <source>
        <dbReference type="ARBA" id="ARBA00022679"/>
    </source>
</evidence>
<dbReference type="Pfam" id="PF02515">
    <property type="entry name" value="CoA_transf_3"/>
    <property type="match status" value="1"/>
</dbReference>
<gene>
    <name evidence="3" type="ORF">UFOPK2958_00460</name>
</gene>
<reference evidence="3" key="1">
    <citation type="submission" date="2020-05" db="EMBL/GenBank/DDBJ databases">
        <authorList>
            <person name="Chiriac C."/>
            <person name="Salcher M."/>
            <person name="Ghai R."/>
            <person name="Kavagutti S V."/>
        </authorList>
    </citation>
    <scope>NUCLEOTIDE SEQUENCE</scope>
</reference>
<dbReference type="PANTHER" id="PTHR48207">
    <property type="entry name" value="SUCCINATE--HYDROXYMETHYLGLUTARATE COA-TRANSFERASE"/>
    <property type="match status" value="1"/>
</dbReference>
<dbReference type="Gene3D" id="3.30.1540.10">
    <property type="entry name" value="formyl-coa transferase, domain 3"/>
    <property type="match status" value="1"/>
</dbReference>
<name>A0A6J6W4U1_9ZZZZ</name>
<feature type="region of interest" description="Disordered" evidence="2">
    <location>
        <begin position="363"/>
        <end position="384"/>
    </location>
</feature>
<dbReference type="AlphaFoldDB" id="A0A6J6W4U1"/>